<reference evidence="2 3" key="1">
    <citation type="journal article" date="2024" name="Science">
        <title>Giant polyketide synthase enzymes in the biosynthesis of giant marine polyether toxins.</title>
        <authorList>
            <person name="Fallon T.R."/>
            <person name="Shende V.V."/>
            <person name="Wierzbicki I.H."/>
            <person name="Pendleton A.L."/>
            <person name="Watervoot N.F."/>
            <person name="Auber R.P."/>
            <person name="Gonzalez D.J."/>
            <person name="Wisecaver J.H."/>
            <person name="Moore B.S."/>
        </authorList>
    </citation>
    <scope>NUCLEOTIDE SEQUENCE [LARGE SCALE GENOMIC DNA]</scope>
    <source>
        <strain evidence="2 3">12B1</strain>
    </source>
</reference>
<sequence>MEGRQGGLSSGFVSRQEAGVERGARQGGLSSGFVSRQEAHLLRSGRFSATAASRVKEAVAEFDSEGGGEGGGEEAAESVSRASFFSHTPSLHPSVAGSAMSDACSRETIGAGDATRYWDFQHRAVVRGDLGHKCRECRRPFGTIGEPLTERRGARLSLRYHAECFSGFADPRSQLGSSHHTGPLAGHQMVAAPSDKASTKMRTGSHFCGDGAPRGSQMVNASGKAGHGLGMGVNSCGNKSSRYRPHQASERKGEGDLSEAQLNAHNAATMHG</sequence>
<feature type="compositionally biased region" description="Acidic residues" evidence="1">
    <location>
        <begin position="60"/>
        <end position="76"/>
    </location>
</feature>
<gene>
    <name evidence="2" type="ORF">AB1Y20_016731</name>
</gene>
<proteinExistence type="predicted"/>
<feature type="region of interest" description="Disordered" evidence="1">
    <location>
        <begin position="60"/>
        <end position="80"/>
    </location>
</feature>
<dbReference type="EMBL" id="JBGBPQ010000032">
    <property type="protein sequence ID" value="KAL1495362.1"/>
    <property type="molecule type" value="Genomic_DNA"/>
</dbReference>
<evidence type="ECO:0000256" key="1">
    <source>
        <dbReference type="SAM" id="MobiDB-lite"/>
    </source>
</evidence>
<dbReference type="AlphaFoldDB" id="A0AB34IAG6"/>
<protein>
    <recommendedName>
        <fullName evidence="4">LIM zinc-binding domain-containing protein</fullName>
    </recommendedName>
</protein>
<name>A0AB34IAG6_PRYPA</name>
<accession>A0AB34IAG6</accession>
<keyword evidence="3" id="KW-1185">Reference proteome</keyword>
<evidence type="ECO:0000313" key="2">
    <source>
        <dbReference type="EMBL" id="KAL1495362.1"/>
    </source>
</evidence>
<comment type="caution">
    <text evidence="2">The sequence shown here is derived from an EMBL/GenBank/DDBJ whole genome shotgun (WGS) entry which is preliminary data.</text>
</comment>
<evidence type="ECO:0000313" key="3">
    <source>
        <dbReference type="Proteomes" id="UP001515480"/>
    </source>
</evidence>
<dbReference type="Proteomes" id="UP001515480">
    <property type="component" value="Unassembled WGS sequence"/>
</dbReference>
<evidence type="ECO:0008006" key="4">
    <source>
        <dbReference type="Google" id="ProtNLM"/>
    </source>
</evidence>
<feature type="region of interest" description="Disordered" evidence="1">
    <location>
        <begin position="236"/>
        <end position="258"/>
    </location>
</feature>
<organism evidence="2 3">
    <name type="scientific">Prymnesium parvum</name>
    <name type="common">Toxic golden alga</name>
    <dbReference type="NCBI Taxonomy" id="97485"/>
    <lineage>
        <taxon>Eukaryota</taxon>
        <taxon>Haptista</taxon>
        <taxon>Haptophyta</taxon>
        <taxon>Prymnesiophyceae</taxon>
        <taxon>Prymnesiales</taxon>
        <taxon>Prymnesiaceae</taxon>
        <taxon>Prymnesium</taxon>
    </lineage>
</organism>